<gene>
    <name evidence="1" type="ORF">X777_04250</name>
</gene>
<dbReference type="AlphaFoldDB" id="A0A026WKL8"/>
<evidence type="ECO:0000313" key="2">
    <source>
        <dbReference type="Proteomes" id="UP000053097"/>
    </source>
</evidence>
<keyword evidence="2" id="KW-1185">Reference proteome</keyword>
<sequence>MPCMVCAYTNIESSIMLMIVRGAHTVRKPLLFSIDIAPPNQECSLFMCPDRR</sequence>
<name>A0A026WKL8_OOCBI</name>
<reference evidence="1 2" key="1">
    <citation type="journal article" date="2014" name="Curr. Biol.">
        <title>The genome of the clonal raider ant Cerapachys biroi.</title>
        <authorList>
            <person name="Oxley P.R."/>
            <person name="Ji L."/>
            <person name="Fetter-Pruneda I."/>
            <person name="McKenzie S.K."/>
            <person name="Li C."/>
            <person name="Hu H."/>
            <person name="Zhang G."/>
            <person name="Kronauer D.J."/>
        </authorList>
    </citation>
    <scope>NUCLEOTIDE SEQUENCE [LARGE SCALE GENOMIC DNA]</scope>
</reference>
<evidence type="ECO:0000313" key="1">
    <source>
        <dbReference type="EMBL" id="EZA55624.1"/>
    </source>
</evidence>
<accession>A0A026WKL8</accession>
<dbReference type="EMBL" id="KK107198">
    <property type="protein sequence ID" value="EZA55624.1"/>
    <property type="molecule type" value="Genomic_DNA"/>
</dbReference>
<proteinExistence type="predicted"/>
<dbReference type="Proteomes" id="UP000053097">
    <property type="component" value="Unassembled WGS sequence"/>
</dbReference>
<organism evidence="1 2">
    <name type="scientific">Ooceraea biroi</name>
    <name type="common">Clonal raider ant</name>
    <name type="synonym">Cerapachys biroi</name>
    <dbReference type="NCBI Taxonomy" id="2015173"/>
    <lineage>
        <taxon>Eukaryota</taxon>
        <taxon>Metazoa</taxon>
        <taxon>Ecdysozoa</taxon>
        <taxon>Arthropoda</taxon>
        <taxon>Hexapoda</taxon>
        <taxon>Insecta</taxon>
        <taxon>Pterygota</taxon>
        <taxon>Neoptera</taxon>
        <taxon>Endopterygota</taxon>
        <taxon>Hymenoptera</taxon>
        <taxon>Apocrita</taxon>
        <taxon>Aculeata</taxon>
        <taxon>Formicoidea</taxon>
        <taxon>Formicidae</taxon>
        <taxon>Dorylinae</taxon>
        <taxon>Ooceraea</taxon>
    </lineage>
</organism>
<protein>
    <submittedName>
        <fullName evidence="1">Uncharacterized protein</fullName>
    </submittedName>
</protein>